<evidence type="ECO:0000313" key="2">
    <source>
        <dbReference type="Proteomes" id="UP000276133"/>
    </source>
</evidence>
<dbReference type="Proteomes" id="UP000276133">
    <property type="component" value="Unassembled WGS sequence"/>
</dbReference>
<reference evidence="1 2" key="1">
    <citation type="journal article" date="2018" name="Sci. Rep.">
        <title>Genomic signatures of local adaptation to the degree of environmental predictability in rotifers.</title>
        <authorList>
            <person name="Franch-Gras L."/>
            <person name="Hahn C."/>
            <person name="Garcia-Roger E.M."/>
            <person name="Carmona M.J."/>
            <person name="Serra M."/>
            <person name="Gomez A."/>
        </authorList>
    </citation>
    <scope>NUCLEOTIDE SEQUENCE [LARGE SCALE GENOMIC DNA]</scope>
    <source>
        <strain evidence="1">HYR1</strain>
    </source>
</reference>
<sequence>CPLGHFGPNYALQKEVYLHSVAQSGHDWRILHLGYMIQNFERSKSGLLNLKKKSEQHEDIREDYQGRPLKIVVIYYVIYLRLEPNV</sequence>
<keyword evidence="2" id="KW-1185">Reference proteome</keyword>
<protein>
    <submittedName>
        <fullName evidence="1">Uncharacterized protein</fullName>
    </submittedName>
</protein>
<accession>A0A3M7Q3X4</accession>
<comment type="caution">
    <text evidence="1">The sequence shown here is derived from an EMBL/GenBank/DDBJ whole genome shotgun (WGS) entry which is preliminary data.</text>
</comment>
<name>A0A3M7Q3X4_BRAPC</name>
<dbReference type="EMBL" id="REGN01007550">
    <property type="protein sequence ID" value="RNA05963.1"/>
    <property type="molecule type" value="Genomic_DNA"/>
</dbReference>
<gene>
    <name evidence="1" type="ORF">BpHYR1_021087</name>
</gene>
<feature type="non-terminal residue" evidence="1">
    <location>
        <position position="1"/>
    </location>
</feature>
<organism evidence="1 2">
    <name type="scientific">Brachionus plicatilis</name>
    <name type="common">Marine rotifer</name>
    <name type="synonym">Brachionus muelleri</name>
    <dbReference type="NCBI Taxonomy" id="10195"/>
    <lineage>
        <taxon>Eukaryota</taxon>
        <taxon>Metazoa</taxon>
        <taxon>Spiralia</taxon>
        <taxon>Gnathifera</taxon>
        <taxon>Rotifera</taxon>
        <taxon>Eurotatoria</taxon>
        <taxon>Monogononta</taxon>
        <taxon>Pseudotrocha</taxon>
        <taxon>Ploima</taxon>
        <taxon>Brachionidae</taxon>
        <taxon>Brachionus</taxon>
    </lineage>
</organism>
<dbReference type="AlphaFoldDB" id="A0A3M7Q3X4"/>
<evidence type="ECO:0000313" key="1">
    <source>
        <dbReference type="EMBL" id="RNA05963.1"/>
    </source>
</evidence>
<proteinExistence type="predicted"/>